<comment type="caution">
    <text evidence="6">The sequence shown here is derived from an EMBL/GenBank/DDBJ whole genome shotgun (WGS) entry which is preliminary data.</text>
</comment>
<sequence length="297" mass="33675">MEVKHLAYFAEVTRTGSFTRAAENLYITQPALSRIVKSLEEELGVVLFIRSRKKLILTKAGKIVYDHAVKFQAQFAELKSELNEYVTQREGHIRIGLPTIADVGFFSELISSFHQDHPEVVFQLEEDGSKAIEEKVMEAKLDFGVAVLPEEHALIDYFAIVEEYLCLVVPATHPMASRESVKLTELENEKFIMFTQDFALRNILVAALKDAGMKPRIVSETSQLDFIEEMIAADLGITLLPESVAAQLTDEVVSIDIEQPRVAWNLAFIWKKDAHLSQIARAFIQFTHEKLLERKIV</sequence>
<evidence type="ECO:0000256" key="4">
    <source>
        <dbReference type="ARBA" id="ARBA00023163"/>
    </source>
</evidence>
<dbReference type="Pfam" id="PF03466">
    <property type="entry name" value="LysR_substrate"/>
    <property type="match status" value="1"/>
</dbReference>
<dbReference type="Gene3D" id="1.10.10.10">
    <property type="entry name" value="Winged helix-like DNA-binding domain superfamily/Winged helix DNA-binding domain"/>
    <property type="match status" value="1"/>
</dbReference>
<feature type="domain" description="HTH lysR-type" evidence="5">
    <location>
        <begin position="1"/>
        <end position="58"/>
    </location>
</feature>
<reference evidence="6 7" key="1">
    <citation type="submission" date="2023-10" db="EMBL/GenBank/DDBJ databases">
        <title>Virgibacillus halophilus 5B73C genome.</title>
        <authorList>
            <person name="Miliotis G."/>
            <person name="Sengupta P."/>
            <person name="Hameed A."/>
            <person name="Chuvochina M."/>
            <person name="Mcdonagh F."/>
            <person name="Simpson A.C."/>
            <person name="Singh N.K."/>
            <person name="Rekha P.D."/>
            <person name="Raman K."/>
            <person name="Hugenholtz P."/>
            <person name="Venkateswaran K."/>
        </authorList>
    </citation>
    <scope>NUCLEOTIDE SEQUENCE [LARGE SCALE GENOMIC DNA]</scope>
    <source>
        <strain evidence="6 7">5B73C</strain>
    </source>
</reference>
<dbReference type="SUPFAM" id="SSF53850">
    <property type="entry name" value="Periplasmic binding protein-like II"/>
    <property type="match status" value="1"/>
</dbReference>
<name>A0ABU5C4X8_9BACI</name>
<dbReference type="Pfam" id="PF00126">
    <property type="entry name" value="HTH_1"/>
    <property type="match status" value="1"/>
</dbReference>
<evidence type="ECO:0000256" key="2">
    <source>
        <dbReference type="ARBA" id="ARBA00023015"/>
    </source>
</evidence>
<dbReference type="InterPro" id="IPR036388">
    <property type="entry name" value="WH-like_DNA-bd_sf"/>
</dbReference>
<dbReference type="EMBL" id="JAWDIP010000003">
    <property type="protein sequence ID" value="MDY0394383.1"/>
    <property type="molecule type" value="Genomic_DNA"/>
</dbReference>
<keyword evidence="4" id="KW-0804">Transcription</keyword>
<keyword evidence="3" id="KW-0238">DNA-binding</keyword>
<dbReference type="RefSeq" id="WP_390354799.1">
    <property type="nucleotide sequence ID" value="NZ_JBHUIZ010000006.1"/>
</dbReference>
<keyword evidence="2" id="KW-0805">Transcription regulation</keyword>
<evidence type="ECO:0000256" key="1">
    <source>
        <dbReference type="ARBA" id="ARBA00009437"/>
    </source>
</evidence>
<dbReference type="SUPFAM" id="SSF46785">
    <property type="entry name" value="Winged helix' DNA-binding domain"/>
    <property type="match status" value="1"/>
</dbReference>
<evidence type="ECO:0000313" key="7">
    <source>
        <dbReference type="Proteomes" id="UP001281447"/>
    </source>
</evidence>
<dbReference type="InterPro" id="IPR005119">
    <property type="entry name" value="LysR_subst-bd"/>
</dbReference>
<evidence type="ECO:0000256" key="3">
    <source>
        <dbReference type="ARBA" id="ARBA00023125"/>
    </source>
</evidence>
<dbReference type="InterPro" id="IPR050950">
    <property type="entry name" value="HTH-type_LysR_regulators"/>
</dbReference>
<evidence type="ECO:0000313" key="6">
    <source>
        <dbReference type="EMBL" id="MDY0394383.1"/>
    </source>
</evidence>
<gene>
    <name evidence="6" type="ORF">RWE15_07865</name>
</gene>
<accession>A0ABU5C4X8</accession>
<dbReference type="InterPro" id="IPR036390">
    <property type="entry name" value="WH_DNA-bd_sf"/>
</dbReference>
<comment type="similarity">
    <text evidence="1">Belongs to the LysR transcriptional regulatory family.</text>
</comment>
<protein>
    <submittedName>
        <fullName evidence="6">LysR family transcriptional regulator</fullName>
    </submittedName>
</protein>
<dbReference type="PRINTS" id="PR00039">
    <property type="entry name" value="HTHLYSR"/>
</dbReference>
<proteinExistence type="inferred from homology"/>
<dbReference type="Gene3D" id="3.40.190.290">
    <property type="match status" value="1"/>
</dbReference>
<dbReference type="InterPro" id="IPR000847">
    <property type="entry name" value="LysR_HTH_N"/>
</dbReference>
<organism evidence="6 7">
    <name type="scientific">Tigheibacillus halophilus</name>
    <dbReference type="NCBI Taxonomy" id="361280"/>
    <lineage>
        <taxon>Bacteria</taxon>
        <taxon>Bacillati</taxon>
        <taxon>Bacillota</taxon>
        <taxon>Bacilli</taxon>
        <taxon>Bacillales</taxon>
        <taxon>Bacillaceae</taxon>
        <taxon>Tigheibacillus</taxon>
    </lineage>
</organism>
<dbReference type="PROSITE" id="PS50931">
    <property type="entry name" value="HTH_LYSR"/>
    <property type="match status" value="1"/>
</dbReference>
<dbReference type="Proteomes" id="UP001281447">
    <property type="component" value="Unassembled WGS sequence"/>
</dbReference>
<evidence type="ECO:0000259" key="5">
    <source>
        <dbReference type="PROSITE" id="PS50931"/>
    </source>
</evidence>
<dbReference type="PANTHER" id="PTHR30419">
    <property type="entry name" value="HTH-TYPE TRANSCRIPTIONAL REGULATOR YBHD"/>
    <property type="match status" value="1"/>
</dbReference>
<keyword evidence="7" id="KW-1185">Reference proteome</keyword>
<dbReference type="PANTHER" id="PTHR30419:SF8">
    <property type="entry name" value="NITROGEN ASSIMILATION TRANSCRIPTIONAL ACTIVATOR-RELATED"/>
    <property type="match status" value="1"/>
</dbReference>